<accession>A0ABW2DIV6</accession>
<dbReference type="PROSITE" id="PS00622">
    <property type="entry name" value="HTH_LUXR_1"/>
    <property type="match status" value="1"/>
</dbReference>
<dbReference type="PRINTS" id="PR00038">
    <property type="entry name" value="HTHLUXR"/>
</dbReference>
<dbReference type="PANTHER" id="PTHR44688">
    <property type="entry name" value="DNA-BINDING TRANSCRIPTIONAL ACTIVATOR DEVR_DOSR"/>
    <property type="match status" value="1"/>
</dbReference>
<dbReference type="CDD" id="cd00130">
    <property type="entry name" value="PAS"/>
    <property type="match status" value="1"/>
</dbReference>
<name>A0ABW2DIV6_9BACT</name>
<evidence type="ECO:0000259" key="5">
    <source>
        <dbReference type="PROSITE" id="PS50112"/>
    </source>
</evidence>
<dbReference type="InterPro" id="IPR000792">
    <property type="entry name" value="Tscrpt_reg_LuxR_C"/>
</dbReference>
<dbReference type="InterPro" id="IPR035965">
    <property type="entry name" value="PAS-like_dom_sf"/>
</dbReference>
<dbReference type="CDD" id="cd06170">
    <property type="entry name" value="LuxR_C_like"/>
    <property type="match status" value="1"/>
</dbReference>
<dbReference type="RefSeq" id="WP_153042215.1">
    <property type="nucleotide sequence ID" value="NZ_JBHSYQ010000003.1"/>
</dbReference>
<dbReference type="SUPFAM" id="SSF46894">
    <property type="entry name" value="C-terminal effector domain of the bipartite response regulators"/>
    <property type="match status" value="1"/>
</dbReference>
<comment type="caution">
    <text evidence="6">The sequence shown here is derived from an EMBL/GenBank/DDBJ whole genome shotgun (WGS) entry which is preliminary data.</text>
</comment>
<keyword evidence="3" id="KW-0804">Transcription</keyword>
<dbReference type="SMART" id="SM00091">
    <property type="entry name" value="PAS"/>
    <property type="match status" value="1"/>
</dbReference>
<dbReference type="InterPro" id="IPR013655">
    <property type="entry name" value="PAS_fold_3"/>
</dbReference>
<dbReference type="EMBL" id="JBHSYQ010000003">
    <property type="protein sequence ID" value="MFC6996644.1"/>
    <property type="molecule type" value="Genomic_DNA"/>
</dbReference>
<dbReference type="Pfam" id="PF00196">
    <property type="entry name" value="GerE"/>
    <property type="match status" value="1"/>
</dbReference>
<dbReference type="SMART" id="SM00421">
    <property type="entry name" value="HTH_LUXR"/>
    <property type="match status" value="1"/>
</dbReference>
<keyword evidence="7" id="KW-1185">Reference proteome</keyword>
<dbReference type="Gene3D" id="3.30.450.20">
    <property type="entry name" value="PAS domain"/>
    <property type="match status" value="1"/>
</dbReference>
<proteinExistence type="predicted"/>
<evidence type="ECO:0000256" key="1">
    <source>
        <dbReference type="ARBA" id="ARBA00023015"/>
    </source>
</evidence>
<dbReference type="InterPro" id="IPR036388">
    <property type="entry name" value="WH-like_DNA-bd_sf"/>
</dbReference>
<dbReference type="PANTHER" id="PTHR44688:SF16">
    <property type="entry name" value="DNA-BINDING TRANSCRIPTIONAL ACTIVATOR DEVR_DOSR"/>
    <property type="match status" value="1"/>
</dbReference>
<dbReference type="SUPFAM" id="SSF55785">
    <property type="entry name" value="PYP-like sensor domain (PAS domain)"/>
    <property type="match status" value="1"/>
</dbReference>
<sequence>MAQPNQPTIEVFQQIWQNQPFDSTFKDFKLKKSPPEEAVSVFTLGSQFLYLHNCQTLRITYISPSFTEITGYAFEPTIEFMYEIIHPDDREAVIKATWLSIDFSVLYKNLRPLQDVFSIDYRLKTASGQYIRVQRQDAVWEMDRSGNITKTVSLFTNITDNKKSNDIQFGYNLPAFNDYLQNNKEILQVVTLSQREKEILRLLVKGKNSREIAEMLGISEMTVNTHRRNMKSKLSAKSTAKLLLYALEQGLN</sequence>
<dbReference type="InterPro" id="IPR000014">
    <property type="entry name" value="PAS"/>
</dbReference>
<reference evidence="7" key="1">
    <citation type="journal article" date="2019" name="Int. J. Syst. Evol. Microbiol.">
        <title>The Global Catalogue of Microorganisms (GCM) 10K type strain sequencing project: providing services to taxonomists for standard genome sequencing and annotation.</title>
        <authorList>
            <consortium name="The Broad Institute Genomics Platform"/>
            <consortium name="The Broad Institute Genome Sequencing Center for Infectious Disease"/>
            <person name="Wu L."/>
            <person name="Ma J."/>
        </authorList>
    </citation>
    <scope>NUCLEOTIDE SEQUENCE [LARGE SCALE GENOMIC DNA]</scope>
    <source>
        <strain evidence="7">CGMCC 4.7393</strain>
    </source>
</reference>
<evidence type="ECO:0000313" key="7">
    <source>
        <dbReference type="Proteomes" id="UP001596405"/>
    </source>
</evidence>
<dbReference type="Pfam" id="PF08447">
    <property type="entry name" value="PAS_3"/>
    <property type="match status" value="1"/>
</dbReference>
<feature type="domain" description="HTH luxR-type" evidence="4">
    <location>
        <begin position="185"/>
        <end position="250"/>
    </location>
</feature>
<keyword evidence="1" id="KW-0805">Transcription regulation</keyword>
<evidence type="ECO:0000256" key="3">
    <source>
        <dbReference type="ARBA" id="ARBA00023163"/>
    </source>
</evidence>
<evidence type="ECO:0000259" key="4">
    <source>
        <dbReference type="PROSITE" id="PS50043"/>
    </source>
</evidence>
<gene>
    <name evidence="6" type="ORF">ACFQHR_03355</name>
</gene>
<evidence type="ECO:0000256" key="2">
    <source>
        <dbReference type="ARBA" id="ARBA00023125"/>
    </source>
</evidence>
<dbReference type="Proteomes" id="UP001596405">
    <property type="component" value="Unassembled WGS sequence"/>
</dbReference>
<evidence type="ECO:0000313" key="6">
    <source>
        <dbReference type="EMBL" id="MFC6996644.1"/>
    </source>
</evidence>
<keyword evidence="2" id="KW-0238">DNA-binding</keyword>
<protein>
    <submittedName>
        <fullName evidence="6">LuxR C-terminal-related transcriptional regulator</fullName>
    </submittedName>
</protein>
<dbReference type="PROSITE" id="PS50112">
    <property type="entry name" value="PAS"/>
    <property type="match status" value="1"/>
</dbReference>
<feature type="domain" description="PAS" evidence="5">
    <location>
        <begin position="58"/>
        <end position="104"/>
    </location>
</feature>
<dbReference type="Gene3D" id="1.10.10.10">
    <property type="entry name" value="Winged helix-like DNA-binding domain superfamily/Winged helix DNA-binding domain"/>
    <property type="match status" value="1"/>
</dbReference>
<dbReference type="PROSITE" id="PS50043">
    <property type="entry name" value="HTH_LUXR_2"/>
    <property type="match status" value="1"/>
</dbReference>
<dbReference type="InterPro" id="IPR016032">
    <property type="entry name" value="Sig_transdc_resp-reg_C-effctor"/>
</dbReference>
<organism evidence="6 7">
    <name type="scientific">Rufibacter roseus</name>
    <dbReference type="NCBI Taxonomy" id="1567108"/>
    <lineage>
        <taxon>Bacteria</taxon>
        <taxon>Pseudomonadati</taxon>
        <taxon>Bacteroidota</taxon>
        <taxon>Cytophagia</taxon>
        <taxon>Cytophagales</taxon>
        <taxon>Hymenobacteraceae</taxon>
        <taxon>Rufibacter</taxon>
    </lineage>
</organism>